<dbReference type="HOGENOM" id="CLU_2993726_0_0_5"/>
<accession>B6ISY5</accession>
<evidence type="ECO:0000313" key="3">
    <source>
        <dbReference type="Proteomes" id="UP000001591"/>
    </source>
</evidence>
<gene>
    <name evidence="2" type="ordered locus">RC1_1246</name>
</gene>
<keyword evidence="3" id="KW-1185">Reference proteome</keyword>
<dbReference type="EMBL" id="CP000613">
    <property type="protein sequence ID" value="ACI98656.1"/>
    <property type="molecule type" value="Genomic_DNA"/>
</dbReference>
<sequence length="57" mass="6420">MRKDDDVSQRKHRVESTTGDIQHNAEPSHQSLPSAPVGPGPPGRPIQARPLRRRLCW</sequence>
<feature type="region of interest" description="Disordered" evidence="1">
    <location>
        <begin position="1"/>
        <end position="57"/>
    </location>
</feature>
<dbReference type="Proteomes" id="UP000001591">
    <property type="component" value="Chromosome"/>
</dbReference>
<dbReference type="KEGG" id="rce:RC1_1246"/>
<organism evidence="2 3">
    <name type="scientific">Rhodospirillum centenum (strain ATCC 51521 / SW)</name>
    <dbReference type="NCBI Taxonomy" id="414684"/>
    <lineage>
        <taxon>Bacteria</taxon>
        <taxon>Pseudomonadati</taxon>
        <taxon>Pseudomonadota</taxon>
        <taxon>Alphaproteobacteria</taxon>
        <taxon>Rhodospirillales</taxon>
        <taxon>Rhodospirillaceae</taxon>
        <taxon>Rhodospirillum</taxon>
    </lineage>
</organism>
<evidence type="ECO:0000256" key="1">
    <source>
        <dbReference type="SAM" id="MobiDB-lite"/>
    </source>
</evidence>
<reference evidence="2 3" key="1">
    <citation type="journal article" date="2010" name="BMC Genomics">
        <title>Metabolic flexibility revealed in the genome of the cyst-forming alpha-1 proteobacterium Rhodospirillum centenum.</title>
        <authorList>
            <person name="Lu Y.K."/>
            <person name="Marden J."/>
            <person name="Han M."/>
            <person name="Swingley W.D."/>
            <person name="Mastrian S.D."/>
            <person name="Chowdhury S.R."/>
            <person name="Hao J."/>
            <person name="Helmy T."/>
            <person name="Kim S."/>
            <person name="Kurdoglu A.A."/>
            <person name="Matthies H.J."/>
            <person name="Rollo D."/>
            <person name="Stothard P."/>
            <person name="Blankenship R.E."/>
            <person name="Bauer C.E."/>
            <person name="Touchman J.W."/>
        </authorList>
    </citation>
    <scope>NUCLEOTIDE SEQUENCE [LARGE SCALE GENOMIC DNA]</scope>
    <source>
        <strain evidence="3">ATCC 51521 / SW</strain>
    </source>
</reference>
<dbReference type="AlphaFoldDB" id="B6ISY5"/>
<evidence type="ECO:0000313" key="2">
    <source>
        <dbReference type="EMBL" id="ACI98656.1"/>
    </source>
</evidence>
<protein>
    <submittedName>
        <fullName evidence="2">Uncharacterized protein</fullName>
    </submittedName>
</protein>
<name>B6ISY5_RHOCS</name>
<proteinExistence type="predicted"/>
<feature type="compositionally biased region" description="Polar residues" evidence="1">
    <location>
        <begin position="16"/>
        <end position="33"/>
    </location>
</feature>